<dbReference type="OrthoDB" id="9800643at2"/>
<protein>
    <recommendedName>
        <fullName evidence="5">Release factor glutamine methyltransferase</fullName>
        <shortName evidence="5">RF MTase</shortName>
        <ecNumber evidence="5">2.1.1.297</ecNumber>
    </recommendedName>
    <alternativeName>
        <fullName evidence="5">N5-glutamine methyltransferase PrmC</fullName>
    </alternativeName>
    <alternativeName>
        <fullName evidence="5">Protein-(glutamine-N5) MTase PrmC</fullName>
    </alternativeName>
    <alternativeName>
        <fullName evidence="5">Protein-glutamine N-methyltransferase PrmC</fullName>
    </alternativeName>
</protein>
<dbReference type="PROSITE" id="PS00092">
    <property type="entry name" value="N6_MTASE"/>
    <property type="match status" value="1"/>
</dbReference>
<dbReference type="PANTHER" id="PTHR18895:SF74">
    <property type="entry name" value="MTRF1L RELEASE FACTOR GLUTAMINE METHYLTRANSFERASE"/>
    <property type="match status" value="1"/>
</dbReference>
<dbReference type="RefSeq" id="WP_158546109.1">
    <property type="nucleotide sequence ID" value="NZ_QASA01000001.1"/>
</dbReference>
<dbReference type="InterPro" id="IPR002052">
    <property type="entry name" value="DNA_methylase_N6_adenine_CS"/>
</dbReference>
<gene>
    <name evidence="8" type="primary">hemK</name>
    <name evidence="5" type="synonym">prmC</name>
    <name evidence="8" type="ORF">AHMF7616_01325</name>
</gene>
<comment type="caution">
    <text evidence="8">The sequence shown here is derived from an EMBL/GenBank/DDBJ whole genome shotgun (WGS) entry which is preliminary data.</text>
</comment>
<dbReference type="EMBL" id="QASA01000001">
    <property type="protein sequence ID" value="RDC62731.1"/>
    <property type="molecule type" value="Genomic_DNA"/>
</dbReference>
<dbReference type="GO" id="GO:0102559">
    <property type="term" value="F:peptide chain release factor N(5)-glutamine methyltransferase activity"/>
    <property type="evidence" value="ECO:0007669"/>
    <property type="project" value="UniProtKB-EC"/>
</dbReference>
<organism evidence="8 9">
    <name type="scientific">Adhaeribacter pallidiroseus</name>
    <dbReference type="NCBI Taxonomy" id="2072847"/>
    <lineage>
        <taxon>Bacteria</taxon>
        <taxon>Pseudomonadati</taxon>
        <taxon>Bacteroidota</taxon>
        <taxon>Cytophagia</taxon>
        <taxon>Cytophagales</taxon>
        <taxon>Hymenobacteraceae</taxon>
        <taxon>Adhaeribacter</taxon>
    </lineage>
</organism>
<feature type="binding site" evidence="5">
    <location>
        <position position="145"/>
    </location>
    <ligand>
        <name>S-adenosyl-L-methionine</name>
        <dbReference type="ChEBI" id="CHEBI:59789"/>
    </ligand>
</feature>
<evidence type="ECO:0000313" key="8">
    <source>
        <dbReference type="EMBL" id="RDC62731.1"/>
    </source>
</evidence>
<dbReference type="InterPro" id="IPR007848">
    <property type="entry name" value="Small_mtfrase_dom"/>
</dbReference>
<keyword evidence="3 5" id="KW-0949">S-adenosyl-L-methionine</keyword>
<accession>A0A369QCV6</accession>
<evidence type="ECO:0000256" key="4">
    <source>
        <dbReference type="ARBA" id="ARBA00048391"/>
    </source>
</evidence>
<dbReference type="AlphaFoldDB" id="A0A369QCV6"/>
<proteinExistence type="inferred from homology"/>
<feature type="binding site" evidence="5">
    <location>
        <position position="190"/>
    </location>
    <ligand>
        <name>S-adenosyl-L-methionine</name>
        <dbReference type="ChEBI" id="CHEBI:59789"/>
    </ligand>
</feature>
<dbReference type="NCBIfam" id="TIGR00536">
    <property type="entry name" value="hemK_fam"/>
    <property type="match status" value="1"/>
</dbReference>
<evidence type="ECO:0000256" key="1">
    <source>
        <dbReference type="ARBA" id="ARBA00022603"/>
    </source>
</evidence>
<dbReference type="Gene3D" id="3.40.50.150">
    <property type="entry name" value="Vaccinia Virus protein VP39"/>
    <property type="match status" value="1"/>
</dbReference>
<sequence length="286" mass="32694">MKNLQNLLDYITRELARVYGPEEASAIARMLVEHELGWNRTQISLRKKELIQPEIWQKFTAYLSRLQNQEPVQYITRQAYFYELELEVSPAVLIPRPETEVLVQRIIRDNQANLNLQILDIGTGSGCIALALSKNLKLAQVYGLDVSGAALAVAYRNAQKLELSMQWLHHDIFAPNLPLPKQSLDLIVSNPPYVLESEKSFMRRNVLDFEPHLALFVPDAEALRYYQQIAEVAQQLLKPAGKIYFEVNEQFATAVTNLLQQHHFTSVQPLKDLFGKDRFVTGTYAG</sequence>
<evidence type="ECO:0000313" key="9">
    <source>
        <dbReference type="Proteomes" id="UP000253919"/>
    </source>
</evidence>
<keyword evidence="1 5" id="KW-0489">Methyltransferase</keyword>
<keyword evidence="2 5" id="KW-0808">Transferase</keyword>
<feature type="domain" description="Methyltransferase small" evidence="6">
    <location>
        <begin position="99"/>
        <end position="198"/>
    </location>
</feature>
<dbReference type="PANTHER" id="PTHR18895">
    <property type="entry name" value="HEMK METHYLTRANSFERASE"/>
    <property type="match status" value="1"/>
</dbReference>
<feature type="binding site" evidence="5">
    <location>
        <begin position="122"/>
        <end position="126"/>
    </location>
    <ligand>
        <name>S-adenosyl-L-methionine</name>
        <dbReference type="ChEBI" id="CHEBI:59789"/>
    </ligand>
</feature>
<evidence type="ECO:0000256" key="5">
    <source>
        <dbReference type="HAMAP-Rule" id="MF_02126"/>
    </source>
</evidence>
<dbReference type="InterPro" id="IPR050320">
    <property type="entry name" value="N5-glutamine_MTase"/>
</dbReference>
<dbReference type="Pfam" id="PF05175">
    <property type="entry name" value="MTS"/>
    <property type="match status" value="1"/>
</dbReference>
<dbReference type="InterPro" id="IPR029063">
    <property type="entry name" value="SAM-dependent_MTases_sf"/>
</dbReference>
<evidence type="ECO:0000259" key="7">
    <source>
        <dbReference type="Pfam" id="PF17827"/>
    </source>
</evidence>
<comment type="function">
    <text evidence="5">Methylates the class 1 translation termination release factors RF1/PrfA and RF2/PrfB on the glutamine residue of the universally conserved GGQ motif.</text>
</comment>
<dbReference type="SUPFAM" id="SSF53335">
    <property type="entry name" value="S-adenosyl-L-methionine-dependent methyltransferases"/>
    <property type="match status" value="1"/>
</dbReference>
<name>A0A369QCV6_9BACT</name>
<dbReference type="GO" id="GO:0032259">
    <property type="term" value="P:methylation"/>
    <property type="evidence" value="ECO:0007669"/>
    <property type="project" value="UniProtKB-KW"/>
</dbReference>
<dbReference type="CDD" id="cd02440">
    <property type="entry name" value="AdoMet_MTases"/>
    <property type="match status" value="1"/>
</dbReference>
<comment type="caution">
    <text evidence="5">Lacks conserved residue(s) required for the propagation of feature annotation.</text>
</comment>
<dbReference type="NCBIfam" id="TIGR03534">
    <property type="entry name" value="RF_mod_PrmC"/>
    <property type="match status" value="1"/>
</dbReference>
<reference evidence="8 9" key="1">
    <citation type="submission" date="2018-04" db="EMBL/GenBank/DDBJ databases">
        <title>Adhaeribacter sp. HMF7616 genome sequencing and assembly.</title>
        <authorList>
            <person name="Kang H."/>
            <person name="Kang J."/>
            <person name="Cha I."/>
            <person name="Kim H."/>
            <person name="Joh K."/>
        </authorList>
    </citation>
    <scope>NUCLEOTIDE SEQUENCE [LARGE SCALE GENOMIC DNA]</scope>
    <source>
        <strain evidence="8 9">HMF7616</strain>
    </source>
</reference>
<feature type="binding site" evidence="5">
    <location>
        <begin position="190"/>
        <end position="193"/>
    </location>
    <ligand>
        <name>substrate</name>
    </ligand>
</feature>
<dbReference type="Pfam" id="PF17827">
    <property type="entry name" value="PrmC_N"/>
    <property type="match status" value="1"/>
</dbReference>
<feature type="domain" description="Release factor glutamine methyltransferase N-terminal" evidence="7">
    <location>
        <begin position="7"/>
        <end position="76"/>
    </location>
</feature>
<dbReference type="HAMAP" id="MF_02126">
    <property type="entry name" value="RF_methyltr_PrmC"/>
    <property type="match status" value="1"/>
</dbReference>
<dbReference type="Proteomes" id="UP000253919">
    <property type="component" value="Unassembled WGS sequence"/>
</dbReference>
<evidence type="ECO:0000259" key="6">
    <source>
        <dbReference type="Pfam" id="PF05175"/>
    </source>
</evidence>
<comment type="similarity">
    <text evidence="5">Belongs to the protein N5-glutamine methyltransferase family. PrmC subfamily.</text>
</comment>
<dbReference type="Gene3D" id="1.10.8.10">
    <property type="entry name" value="DNA helicase RuvA subunit, C-terminal domain"/>
    <property type="match status" value="1"/>
</dbReference>
<dbReference type="InterPro" id="IPR019874">
    <property type="entry name" value="RF_methyltr_PrmC"/>
</dbReference>
<dbReference type="InterPro" id="IPR004556">
    <property type="entry name" value="HemK-like"/>
</dbReference>
<dbReference type="EC" id="2.1.1.297" evidence="5"/>
<comment type="catalytic activity">
    <reaction evidence="4 5">
        <text>L-glutaminyl-[peptide chain release factor] + S-adenosyl-L-methionine = N(5)-methyl-L-glutaminyl-[peptide chain release factor] + S-adenosyl-L-homocysteine + H(+)</text>
        <dbReference type="Rhea" id="RHEA:42896"/>
        <dbReference type="Rhea" id="RHEA-COMP:10271"/>
        <dbReference type="Rhea" id="RHEA-COMP:10272"/>
        <dbReference type="ChEBI" id="CHEBI:15378"/>
        <dbReference type="ChEBI" id="CHEBI:30011"/>
        <dbReference type="ChEBI" id="CHEBI:57856"/>
        <dbReference type="ChEBI" id="CHEBI:59789"/>
        <dbReference type="ChEBI" id="CHEBI:61891"/>
        <dbReference type="EC" id="2.1.1.297"/>
    </reaction>
</comment>
<evidence type="ECO:0000256" key="2">
    <source>
        <dbReference type="ARBA" id="ARBA00022679"/>
    </source>
</evidence>
<dbReference type="GO" id="GO:0003676">
    <property type="term" value="F:nucleic acid binding"/>
    <property type="evidence" value="ECO:0007669"/>
    <property type="project" value="InterPro"/>
</dbReference>
<keyword evidence="9" id="KW-1185">Reference proteome</keyword>
<dbReference type="InterPro" id="IPR040758">
    <property type="entry name" value="PrmC_N"/>
</dbReference>
<evidence type="ECO:0000256" key="3">
    <source>
        <dbReference type="ARBA" id="ARBA00022691"/>
    </source>
</evidence>